<feature type="transmembrane region" description="Helical" evidence="1">
    <location>
        <begin position="272"/>
        <end position="293"/>
    </location>
</feature>
<feature type="transmembrane region" description="Helical" evidence="1">
    <location>
        <begin position="184"/>
        <end position="204"/>
    </location>
</feature>
<dbReference type="OrthoDB" id="7295126at2"/>
<keyword evidence="2" id="KW-0436">Ligase</keyword>
<dbReference type="AlphaFoldDB" id="A0A563VWW5"/>
<evidence type="ECO:0000256" key="1">
    <source>
        <dbReference type="SAM" id="Phobius"/>
    </source>
</evidence>
<gene>
    <name evidence="2" type="ORF">H1P_390007</name>
</gene>
<feature type="transmembrane region" description="Helical" evidence="1">
    <location>
        <begin position="151"/>
        <end position="172"/>
    </location>
</feature>
<dbReference type="GO" id="GO:0016874">
    <property type="term" value="F:ligase activity"/>
    <property type="evidence" value="ECO:0007669"/>
    <property type="project" value="UniProtKB-KW"/>
</dbReference>
<reference evidence="2 3" key="1">
    <citation type="submission" date="2019-01" db="EMBL/GenBank/DDBJ databases">
        <authorList>
            <person name="Brito A."/>
        </authorList>
    </citation>
    <scope>NUCLEOTIDE SEQUENCE [LARGE SCALE GENOMIC DNA]</scope>
    <source>
        <strain evidence="2">1</strain>
    </source>
</reference>
<feature type="transmembrane region" description="Helical" evidence="1">
    <location>
        <begin position="124"/>
        <end position="145"/>
    </location>
</feature>
<accession>A0A563VWW5</accession>
<evidence type="ECO:0000313" key="2">
    <source>
        <dbReference type="EMBL" id="VEP15939.1"/>
    </source>
</evidence>
<keyword evidence="1" id="KW-0472">Membrane</keyword>
<keyword evidence="1" id="KW-1133">Transmembrane helix</keyword>
<sequence length="492" mass="54956">MTSSNYTSKKTPWNLEPAPAWTAMIGIIVLGLIGAVPGLGRVVTLFFPVASLVVGFFLYSRYPILYLGYTWWLWFLTPFVRRLADFGSGYTEPSPILLSPFLVTALCFITLFKQLPKLNSQGKLGTPFVLAFIGLFYSLLVGIIYREPTKLVIATLEWFTPVIFGFHLYVNWRSYPQIQRNIERVFLYGVLIVGSYGVLQYVALPQWDRIWLTNAPIDSICSGGVEVLKCRVYSTLNSPEPFAGFMAAGLLLLLCSTSRLSMPAQIAGYLSFLLAMVRSGWLGWFAGFLALIFSLKEKFQIRLILVFLIMIVCIAPLTQIEQFSGVTERLGTFGNLENDGSADARQETYEEVLGEALTNWFGQGIGGKQYDSTLLALLMNLGWIGTIFYGGGMLLLILNLFYQSASRNDAFATAMRGVVMTVVARLPLNSPLKEVQGIIFWGFLGLGVAAHRYYQYQKMLSLREANGYSLEGKDVSTESNLGAYIVRERDNM</sequence>
<dbReference type="Proteomes" id="UP000320055">
    <property type="component" value="Unassembled WGS sequence"/>
</dbReference>
<feature type="transmembrane region" description="Helical" evidence="1">
    <location>
        <begin position="299"/>
        <end position="320"/>
    </location>
</feature>
<keyword evidence="1" id="KW-0812">Transmembrane</keyword>
<keyword evidence="3" id="KW-1185">Reference proteome</keyword>
<feature type="transmembrane region" description="Helical" evidence="1">
    <location>
        <begin position="94"/>
        <end position="112"/>
    </location>
</feature>
<dbReference type="PANTHER" id="PTHR37422:SF13">
    <property type="entry name" value="LIPOPOLYSACCHARIDE BIOSYNTHESIS PROTEIN PA4999-RELATED"/>
    <property type="match status" value="1"/>
</dbReference>
<dbReference type="EMBL" id="CAACVJ010000323">
    <property type="protein sequence ID" value="VEP15939.1"/>
    <property type="molecule type" value="Genomic_DNA"/>
</dbReference>
<dbReference type="InterPro" id="IPR051533">
    <property type="entry name" value="WaaL-like"/>
</dbReference>
<feature type="transmembrane region" description="Helical" evidence="1">
    <location>
        <begin position="20"/>
        <end position="40"/>
    </location>
</feature>
<organism evidence="2 3">
    <name type="scientific">Hyella patelloides LEGE 07179</name>
    <dbReference type="NCBI Taxonomy" id="945734"/>
    <lineage>
        <taxon>Bacteria</taxon>
        <taxon>Bacillati</taxon>
        <taxon>Cyanobacteriota</taxon>
        <taxon>Cyanophyceae</taxon>
        <taxon>Pleurocapsales</taxon>
        <taxon>Hyellaceae</taxon>
        <taxon>Hyella</taxon>
    </lineage>
</organism>
<dbReference type="PANTHER" id="PTHR37422">
    <property type="entry name" value="TEICHURONIC ACID BIOSYNTHESIS PROTEIN TUAE"/>
    <property type="match status" value="1"/>
</dbReference>
<name>A0A563VWW5_9CYAN</name>
<proteinExistence type="predicted"/>
<feature type="transmembrane region" description="Helical" evidence="1">
    <location>
        <begin position="52"/>
        <end position="74"/>
    </location>
</feature>
<dbReference type="RefSeq" id="WP_144865750.1">
    <property type="nucleotide sequence ID" value="NZ_LR213799.1"/>
</dbReference>
<protein>
    <submittedName>
        <fullName evidence="2">O-antigen ligase like membrane family protein</fullName>
    </submittedName>
</protein>
<feature type="transmembrane region" description="Helical" evidence="1">
    <location>
        <begin position="374"/>
        <end position="402"/>
    </location>
</feature>
<evidence type="ECO:0000313" key="3">
    <source>
        <dbReference type="Proteomes" id="UP000320055"/>
    </source>
</evidence>